<evidence type="ECO:0000256" key="4">
    <source>
        <dbReference type="ARBA" id="ARBA00023136"/>
    </source>
</evidence>
<feature type="transmembrane region" description="Helical" evidence="5">
    <location>
        <begin position="33"/>
        <end position="53"/>
    </location>
</feature>
<keyword evidence="8" id="KW-1185">Reference proteome</keyword>
<feature type="transmembrane region" description="Helical" evidence="5">
    <location>
        <begin position="92"/>
        <end position="119"/>
    </location>
</feature>
<dbReference type="OrthoDB" id="5327978at2759"/>
<feature type="transmembrane region" description="Helical" evidence="5">
    <location>
        <begin position="325"/>
        <end position="346"/>
    </location>
</feature>
<reference evidence="7" key="1">
    <citation type="journal article" date="2020" name="Stud. Mycol.">
        <title>101 Dothideomycetes genomes: a test case for predicting lifestyles and emergence of pathogens.</title>
        <authorList>
            <person name="Haridas S."/>
            <person name="Albert R."/>
            <person name="Binder M."/>
            <person name="Bloem J."/>
            <person name="Labutti K."/>
            <person name="Salamov A."/>
            <person name="Andreopoulos B."/>
            <person name="Baker S."/>
            <person name="Barry K."/>
            <person name="Bills G."/>
            <person name="Bluhm B."/>
            <person name="Cannon C."/>
            <person name="Castanera R."/>
            <person name="Culley D."/>
            <person name="Daum C."/>
            <person name="Ezra D."/>
            <person name="Gonzalez J."/>
            <person name="Henrissat B."/>
            <person name="Kuo A."/>
            <person name="Liang C."/>
            <person name="Lipzen A."/>
            <person name="Lutzoni F."/>
            <person name="Magnuson J."/>
            <person name="Mondo S."/>
            <person name="Nolan M."/>
            <person name="Ohm R."/>
            <person name="Pangilinan J."/>
            <person name="Park H.-J."/>
            <person name="Ramirez L."/>
            <person name="Alfaro M."/>
            <person name="Sun H."/>
            <person name="Tritt A."/>
            <person name="Yoshinaga Y."/>
            <person name="Zwiers L.-H."/>
            <person name="Turgeon B."/>
            <person name="Goodwin S."/>
            <person name="Spatafora J."/>
            <person name="Crous P."/>
            <person name="Grigoriev I."/>
        </authorList>
    </citation>
    <scope>NUCLEOTIDE SEQUENCE</scope>
    <source>
        <strain evidence="7">CBS 107.79</strain>
    </source>
</reference>
<dbReference type="PANTHER" id="PTHR31382:SF3">
    <property type="entry name" value="SODIUM ION_PROTON EXCHANGER (EUROFUNG)"/>
    <property type="match status" value="1"/>
</dbReference>
<keyword evidence="2 5" id="KW-0812">Transmembrane</keyword>
<evidence type="ECO:0000256" key="3">
    <source>
        <dbReference type="ARBA" id="ARBA00022989"/>
    </source>
</evidence>
<dbReference type="Proteomes" id="UP000800036">
    <property type="component" value="Unassembled WGS sequence"/>
</dbReference>
<dbReference type="GO" id="GO:0042391">
    <property type="term" value="P:regulation of membrane potential"/>
    <property type="evidence" value="ECO:0007669"/>
    <property type="project" value="InterPro"/>
</dbReference>
<evidence type="ECO:0000256" key="5">
    <source>
        <dbReference type="SAM" id="Phobius"/>
    </source>
</evidence>
<feature type="transmembrane region" description="Helical" evidence="5">
    <location>
        <begin position="403"/>
        <end position="425"/>
    </location>
</feature>
<feature type="transmembrane region" description="Helical" evidence="5">
    <location>
        <begin position="245"/>
        <end position="264"/>
    </location>
</feature>
<dbReference type="InterPro" id="IPR006153">
    <property type="entry name" value="Cation/H_exchanger_TM"/>
</dbReference>
<dbReference type="PANTHER" id="PTHR31382">
    <property type="entry name" value="NA(+)/H(+) ANTIPORTER"/>
    <property type="match status" value="1"/>
</dbReference>
<dbReference type="EMBL" id="ML976804">
    <property type="protein sequence ID" value="KAF1964128.1"/>
    <property type="molecule type" value="Genomic_DNA"/>
</dbReference>
<keyword evidence="4 5" id="KW-0472">Membrane</keyword>
<dbReference type="InterPro" id="IPR004712">
    <property type="entry name" value="Na+/H+_antiporter_fungi"/>
</dbReference>
<feature type="transmembrane region" description="Helical" evidence="5">
    <location>
        <begin position="6"/>
        <end position="26"/>
    </location>
</feature>
<gene>
    <name evidence="7" type="ORF">BU23DRAFT_585720</name>
</gene>
<dbReference type="GO" id="GO:0015385">
    <property type="term" value="F:sodium:proton antiporter activity"/>
    <property type="evidence" value="ECO:0007669"/>
    <property type="project" value="InterPro"/>
</dbReference>
<evidence type="ECO:0000259" key="6">
    <source>
        <dbReference type="Pfam" id="PF00999"/>
    </source>
</evidence>
<feature type="domain" description="Cation/H+ exchanger transmembrane" evidence="6">
    <location>
        <begin position="76"/>
        <end position="429"/>
    </location>
</feature>
<dbReference type="Pfam" id="PF00999">
    <property type="entry name" value="Na_H_Exchanger"/>
    <property type="match status" value="1"/>
</dbReference>
<comment type="subcellular location">
    <subcellularLocation>
        <location evidence="1">Membrane</location>
        <topology evidence="1">Multi-pass membrane protein</topology>
    </subcellularLocation>
</comment>
<feature type="transmembrane region" description="Helical" evidence="5">
    <location>
        <begin position="209"/>
        <end position="233"/>
    </location>
</feature>
<dbReference type="GO" id="GO:0120029">
    <property type="term" value="P:proton export across plasma membrane"/>
    <property type="evidence" value="ECO:0007669"/>
    <property type="project" value="InterPro"/>
</dbReference>
<evidence type="ECO:0000313" key="8">
    <source>
        <dbReference type="Proteomes" id="UP000800036"/>
    </source>
</evidence>
<organism evidence="7 8">
    <name type="scientific">Bimuria novae-zelandiae CBS 107.79</name>
    <dbReference type="NCBI Taxonomy" id="1447943"/>
    <lineage>
        <taxon>Eukaryota</taxon>
        <taxon>Fungi</taxon>
        <taxon>Dikarya</taxon>
        <taxon>Ascomycota</taxon>
        <taxon>Pezizomycotina</taxon>
        <taxon>Dothideomycetes</taxon>
        <taxon>Pleosporomycetidae</taxon>
        <taxon>Pleosporales</taxon>
        <taxon>Massarineae</taxon>
        <taxon>Didymosphaeriaceae</taxon>
        <taxon>Bimuria</taxon>
    </lineage>
</organism>
<dbReference type="GO" id="GO:0036376">
    <property type="term" value="P:sodium ion export across plasma membrane"/>
    <property type="evidence" value="ECO:0007669"/>
    <property type="project" value="InterPro"/>
</dbReference>
<evidence type="ECO:0000256" key="1">
    <source>
        <dbReference type="ARBA" id="ARBA00004141"/>
    </source>
</evidence>
<dbReference type="GO" id="GO:0005886">
    <property type="term" value="C:plasma membrane"/>
    <property type="evidence" value="ECO:0007669"/>
    <property type="project" value="InterPro"/>
</dbReference>
<name>A0A6A5UH90_9PLEO</name>
<sequence>MPSLDLSELNIVIAVLGAFIVVYGFISIKIKQVWYLGEALPAVIVGIILGPIASKFLVADRWASAEEGQQNAITLAINWKEMVICLLLVMTIMWIFTSLCILITIPNLSFLAVLVIAVAKGPFSDKYVPRALRELISSEAGANDGFGFPFLLLATYLIRHADLKNVNFKEGAEAAVEHGARLLLKREEDIGRLGGGLPKAFEQWIVEGWLYIIIMSVAIGIVTGYGSMYAIRYALRRRWIDSESFLLWPMAIGLFTIGVCGLLGTDDLLACFVAGNVLNWDGVYLEEAEKRHDEVNSCFDVILNFGGFMYIGTIFPWEQFQQPDITGITVGRLFILGFLIMAFRRIPAIFMTYKLMPRCVKGWKEALFMGYFGPIGIGAVFYVEHTRHLFPKAGEALTDEENNLVAAMVPVVYWLVFFSIVFHGLSIPALDAFYRYKGVAPIVEEEPAEVRLRSDADAPPPNSYANPKRSSVIVHNRFSRPVSGAMLPLQRWNTDETQTTRDDENAKDRRRLRVPRLRLSCEMRSGIRRRLAVAWYRLASWILLGLCNGGV</sequence>
<proteinExistence type="predicted"/>
<keyword evidence="3 5" id="KW-1133">Transmembrane helix</keyword>
<evidence type="ECO:0000313" key="7">
    <source>
        <dbReference type="EMBL" id="KAF1964128.1"/>
    </source>
</evidence>
<dbReference type="AlphaFoldDB" id="A0A6A5UH90"/>
<feature type="transmembrane region" description="Helical" evidence="5">
    <location>
        <begin position="366"/>
        <end position="383"/>
    </location>
</feature>
<evidence type="ECO:0000256" key="2">
    <source>
        <dbReference type="ARBA" id="ARBA00022692"/>
    </source>
</evidence>
<accession>A0A6A5UH90</accession>
<protein>
    <recommendedName>
        <fullName evidence="6">Cation/H+ exchanger transmembrane domain-containing protein</fullName>
    </recommendedName>
</protein>